<dbReference type="GeneID" id="5896122"/>
<evidence type="ECO:0000256" key="2">
    <source>
        <dbReference type="ARBA" id="ARBA00022512"/>
    </source>
</evidence>
<evidence type="ECO:0000256" key="6">
    <source>
        <dbReference type="SAM" id="SignalP"/>
    </source>
</evidence>
<dbReference type="SUPFAM" id="SSF52058">
    <property type="entry name" value="L domain-like"/>
    <property type="match status" value="1"/>
</dbReference>
<dbReference type="Proteomes" id="UP000001357">
    <property type="component" value="Unassembled WGS sequence"/>
</dbReference>
<evidence type="ECO:0000256" key="3">
    <source>
        <dbReference type="ARBA" id="ARBA00022525"/>
    </source>
</evidence>
<accession>A9VDR2</accession>
<dbReference type="FunFam" id="3.80.20.20:FF:000053">
    <property type="entry name" value="Predicted protein"/>
    <property type="match status" value="1"/>
</dbReference>
<feature type="domain" description="Receptor L-domain" evidence="7">
    <location>
        <begin position="99"/>
        <end position="154"/>
    </location>
</feature>
<dbReference type="AlphaFoldDB" id="A9VDR2"/>
<evidence type="ECO:0000313" key="8">
    <source>
        <dbReference type="EMBL" id="EDQ84366.1"/>
    </source>
</evidence>
<comment type="subcellular location">
    <subcellularLocation>
        <location evidence="1">Secreted</location>
        <location evidence="1">Cell wall</location>
    </subcellularLocation>
</comment>
<dbReference type="InterPro" id="IPR000494">
    <property type="entry name" value="Rcpt_L-dom"/>
</dbReference>
<reference evidence="8 9" key="1">
    <citation type="journal article" date="2008" name="Nature">
        <title>The genome of the choanoflagellate Monosiga brevicollis and the origin of metazoans.</title>
        <authorList>
            <consortium name="JGI Sequencing"/>
            <person name="King N."/>
            <person name="Westbrook M.J."/>
            <person name="Young S.L."/>
            <person name="Kuo A."/>
            <person name="Abedin M."/>
            <person name="Chapman J."/>
            <person name="Fairclough S."/>
            <person name="Hellsten U."/>
            <person name="Isogai Y."/>
            <person name="Letunic I."/>
            <person name="Marr M."/>
            <person name="Pincus D."/>
            <person name="Putnam N."/>
            <person name="Rokas A."/>
            <person name="Wright K.J."/>
            <person name="Zuzow R."/>
            <person name="Dirks W."/>
            <person name="Good M."/>
            <person name="Goodstein D."/>
            <person name="Lemons D."/>
            <person name="Li W."/>
            <person name="Lyons J.B."/>
            <person name="Morris A."/>
            <person name="Nichols S."/>
            <person name="Richter D.J."/>
            <person name="Salamov A."/>
            <person name="Bork P."/>
            <person name="Lim W.A."/>
            <person name="Manning G."/>
            <person name="Miller W.T."/>
            <person name="McGinnis W."/>
            <person name="Shapiro H."/>
            <person name="Tjian R."/>
            <person name="Grigoriev I.V."/>
            <person name="Rokhsar D."/>
        </authorList>
    </citation>
    <scope>NUCLEOTIDE SEQUENCE [LARGE SCALE GENOMIC DNA]</scope>
    <source>
        <strain evidence="9">MX1 / ATCC 50154</strain>
    </source>
</reference>
<keyword evidence="4 6" id="KW-0732">Signal</keyword>
<proteinExistence type="predicted"/>
<dbReference type="InterPro" id="IPR036941">
    <property type="entry name" value="Rcpt_L-dom_sf"/>
</dbReference>
<evidence type="ECO:0000256" key="4">
    <source>
        <dbReference type="ARBA" id="ARBA00022729"/>
    </source>
</evidence>
<evidence type="ECO:0000256" key="1">
    <source>
        <dbReference type="ARBA" id="ARBA00004191"/>
    </source>
</evidence>
<sequence>MAGWCMLLLTLGVVCASVSASPPPIIATDDEGNLYINTSGSQARVLLDGRDILQEIASLKEKLEMLVGTTALTMTTTIPQYVYTGNVGCDLSVLPRNTTSIDGDVSLYSCSGLVTANLSVFENVATITGNLLIRDNEDLASISGLANLRHIGTHLQIQTHPELESLTGLEGLTVINGNLKIQYNSELENLDALSGLTAVTGSILICRNEDLDVNAITTQFSPLSSSTCVNNQQCYC</sequence>
<dbReference type="EMBL" id="CH991589">
    <property type="protein sequence ID" value="EDQ84366.1"/>
    <property type="molecule type" value="Genomic_DNA"/>
</dbReference>
<keyword evidence="3" id="KW-0964">Secreted</keyword>
<dbReference type="PANTHER" id="PTHR31018:SF3">
    <property type="entry name" value="RECEPTOR PROTEIN-TYROSINE KINASE"/>
    <property type="match status" value="1"/>
</dbReference>
<organism evidence="8 9">
    <name type="scientific">Monosiga brevicollis</name>
    <name type="common">Choanoflagellate</name>
    <dbReference type="NCBI Taxonomy" id="81824"/>
    <lineage>
        <taxon>Eukaryota</taxon>
        <taxon>Choanoflagellata</taxon>
        <taxon>Craspedida</taxon>
        <taxon>Salpingoecidae</taxon>
        <taxon>Monosiga</taxon>
    </lineage>
</organism>
<name>A9VDR2_MONBE</name>
<protein>
    <recommendedName>
        <fullName evidence="7">Receptor L-domain domain-containing protein</fullName>
    </recommendedName>
</protein>
<evidence type="ECO:0000256" key="5">
    <source>
        <dbReference type="ARBA" id="ARBA00023180"/>
    </source>
</evidence>
<dbReference type="InterPro" id="IPR051648">
    <property type="entry name" value="CWI-Assembly_Regulator"/>
</dbReference>
<dbReference type="KEGG" id="mbr:MONBRDRAFT_12924"/>
<feature type="signal peptide" evidence="6">
    <location>
        <begin position="1"/>
        <end position="20"/>
    </location>
</feature>
<keyword evidence="2" id="KW-0134">Cell wall</keyword>
<keyword evidence="5" id="KW-0325">Glycoprotein</keyword>
<keyword evidence="9" id="KW-1185">Reference proteome</keyword>
<evidence type="ECO:0000259" key="7">
    <source>
        <dbReference type="Pfam" id="PF01030"/>
    </source>
</evidence>
<dbReference type="Pfam" id="PF01030">
    <property type="entry name" value="Recep_L_domain"/>
    <property type="match status" value="1"/>
</dbReference>
<dbReference type="Gene3D" id="3.80.20.20">
    <property type="entry name" value="Receptor L-domain"/>
    <property type="match status" value="2"/>
</dbReference>
<dbReference type="FunFam" id="3.80.20.20:FF:000065">
    <property type="entry name" value="Predicted protein"/>
    <property type="match status" value="1"/>
</dbReference>
<gene>
    <name evidence="8" type="ORF">MONBRDRAFT_12924</name>
</gene>
<feature type="chain" id="PRO_5002743025" description="Receptor L-domain domain-containing protein" evidence="6">
    <location>
        <begin position="21"/>
        <end position="236"/>
    </location>
</feature>
<evidence type="ECO:0000313" key="9">
    <source>
        <dbReference type="Proteomes" id="UP000001357"/>
    </source>
</evidence>
<dbReference type="RefSeq" id="XP_001750862.1">
    <property type="nucleotide sequence ID" value="XM_001750810.1"/>
</dbReference>
<dbReference type="PANTHER" id="PTHR31018">
    <property type="entry name" value="SPORULATION-SPECIFIC PROTEIN-RELATED"/>
    <property type="match status" value="1"/>
</dbReference>
<dbReference type="InParanoid" id="A9VDR2"/>